<organism evidence="1 2">
    <name type="scientific">Megalops atlanticus</name>
    <name type="common">Tarpon</name>
    <name type="synonym">Clupea gigantea</name>
    <dbReference type="NCBI Taxonomy" id="7932"/>
    <lineage>
        <taxon>Eukaryota</taxon>
        <taxon>Metazoa</taxon>
        <taxon>Chordata</taxon>
        <taxon>Craniata</taxon>
        <taxon>Vertebrata</taxon>
        <taxon>Euteleostomi</taxon>
        <taxon>Actinopterygii</taxon>
        <taxon>Neopterygii</taxon>
        <taxon>Teleostei</taxon>
        <taxon>Elopiformes</taxon>
        <taxon>Megalopidae</taxon>
        <taxon>Megalops</taxon>
    </lineage>
</organism>
<evidence type="ECO:0000313" key="2">
    <source>
        <dbReference type="Proteomes" id="UP001046870"/>
    </source>
</evidence>
<reference evidence="1" key="1">
    <citation type="submission" date="2021-01" db="EMBL/GenBank/DDBJ databases">
        <authorList>
            <person name="Zahm M."/>
            <person name="Roques C."/>
            <person name="Cabau C."/>
            <person name="Klopp C."/>
            <person name="Donnadieu C."/>
            <person name="Jouanno E."/>
            <person name="Lampietro C."/>
            <person name="Louis A."/>
            <person name="Herpin A."/>
            <person name="Echchiki A."/>
            <person name="Berthelot C."/>
            <person name="Parey E."/>
            <person name="Roest-Crollius H."/>
            <person name="Braasch I."/>
            <person name="Postlethwait J."/>
            <person name="Bobe J."/>
            <person name="Montfort J."/>
            <person name="Bouchez O."/>
            <person name="Begum T."/>
            <person name="Mejri S."/>
            <person name="Adams A."/>
            <person name="Chen W.-J."/>
            <person name="Guiguen Y."/>
        </authorList>
    </citation>
    <scope>NUCLEOTIDE SEQUENCE</scope>
    <source>
        <strain evidence="1">YG-15Mar2019-1</strain>
        <tissue evidence="1">Brain</tissue>
    </source>
</reference>
<name>A0A9D3T9N4_MEGAT</name>
<dbReference type="Proteomes" id="UP001046870">
    <property type="component" value="Chromosome 5"/>
</dbReference>
<comment type="caution">
    <text evidence="1">The sequence shown here is derived from an EMBL/GenBank/DDBJ whole genome shotgun (WGS) entry which is preliminary data.</text>
</comment>
<dbReference type="EMBL" id="JAFDVH010000005">
    <property type="protein sequence ID" value="KAG7478389.1"/>
    <property type="molecule type" value="Genomic_DNA"/>
</dbReference>
<sequence>MVTACANRRGGGPVRMASVILPRHLSGFLPPPTLETRQQRLQNAVFQRRSVFRVETGGSFCCCVGVENEVVRLCLLTGTTHATAAVSHHLEIPASDAPFSPEYQSSLQVLPAGMCVH</sequence>
<evidence type="ECO:0000313" key="1">
    <source>
        <dbReference type="EMBL" id="KAG7478389.1"/>
    </source>
</evidence>
<accession>A0A9D3T9N4</accession>
<keyword evidence="2" id="KW-1185">Reference proteome</keyword>
<dbReference type="AlphaFoldDB" id="A0A9D3T9N4"/>
<protein>
    <submittedName>
        <fullName evidence="1">Uncharacterized protein</fullName>
    </submittedName>
</protein>
<proteinExistence type="predicted"/>
<gene>
    <name evidence="1" type="ORF">MATL_G00080020</name>
</gene>